<feature type="compositionally biased region" description="Basic and acidic residues" evidence="1">
    <location>
        <begin position="342"/>
        <end position="367"/>
    </location>
</feature>
<dbReference type="PANTHER" id="PTHR18939:SF4">
    <property type="entry name" value="RIBOSOME-BINDING PROTEIN 1"/>
    <property type="match status" value="1"/>
</dbReference>
<evidence type="ECO:0000313" key="2">
    <source>
        <dbReference type="EMBL" id="KAF6024421.1"/>
    </source>
</evidence>
<dbReference type="Proteomes" id="UP000593567">
    <property type="component" value="Unassembled WGS sequence"/>
</dbReference>
<protein>
    <recommendedName>
        <fullName evidence="4">RRBP1</fullName>
    </recommendedName>
</protein>
<feature type="region of interest" description="Disordered" evidence="1">
    <location>
        <begin position="556"/>
        <end position="587"/>
    </location>
</feature>
<evidence type="ECO:0000313" key="3">
    <source>
        <dbReference type="Proteomes" id="UP000593567"/>
    </source>
</evidence>
<sequence length="724" mass="78521">MSLQKGAPSKSILVNKHETPLVRGSDAVVAETVFPEAAAPKDDVELRHKPKKAGKKEKVKQASAVAEPTPVVDEVVVPTQVKSQSSAPVPEVVEEVMVATASVSVQSAPTKKSKAKGGASKGGSELAALLDGIEKAPLTKDELQTLVDSLLARQEAEDSWTTKSTKADPMALLKKQLEETQNALEVEQSNAASAQEKVHEMTAKWTSADKMSKGYLAQVQEAQKMNQKLKADSYSDRQKVDQQIELINQLTEENQSLKQSVANTDEVAQMQTQLKTLTAEKGTWSTQTAETEKALADIKHQLARLQESLKATETENAELKGRCNDLGQKLAQADTLSMEAQNRAKESEKNNKNLQDHIRSQQKDKESEIQALKEELTLAKQQAQAPTANGTHTNGEPNGFPDNTALENKISSLELSLQEKDTQLTNLNKQLAVARTSQTELAALKQRSTEEAAQLKDAEAKITTLETSVQTLKDKNNELRRKNWSLVESLDKVETSTTSKGDTDREIEEKVSTINLLKDKNSKLQAENNELAERSAQMSTLTDEVTSLKKELNQAKASLDSKDSAISQLEDSLHSEKQKVSKDSATADVESLTAQVSALNEELEMLRSAKQSPETPAAGVEASQAASLSKYQNCLTEVQEHSKIAISLSSKDDELSQVKLQLADTIGRHSTDSAKQVSLTAQLGESKKKITELEKLLAEHTAAAKAEAAAMASSGADDDSGTCV</sequence>
<comment type="caution">
    <text evidence="2">The sequence shown here is derived from an EMBL/GenBank/DDBJ whole genome shotgun (WGS) entry which is preliminary data.</text>
</comment>
<dbReference type="EMBL" id="VXIV02002583">
    <property type="protein sequence ID" value="KAF6024421.1"/>
    <property type="molecule type" value="Genomic_DNA"/>
</dbReference>
<dbReference type="AlphaFoldDB" id="A0A7J7JFP1"/>
<feature type="region of interest" description="Disordered" evidence="1">
    <location>
        <begin position="103"/>
        <end position="123"/>
    </location>
</feature>
<dbReference type="GO" id="GO:0005789">
    <property type="term" value="C:endoplasmic reticulum membrane"/>
    <property type="evidence" value="ECO:0007669"/>
    <property type="project" value="TreeGrafter"/>
</dbReference>
<keyword evidence="3" id="KW-1185">Reference proteome</keyword>
<feature type="compositionally biased region" description="Basic residues" evidence="1">
    <location>
        <begin position="48"/>
        <end position="58"/>
    </location>
</feature>
<feature type="region of interest" description="Disordered" evidence="1">
    <location>
        <begin position="379"/>
        <end position="405"/>
    </location>
</feature>
<accession>A0A7J7JFP1</accession>
<feature type="region of interest" description="Disordered" evidence="1">
    <location>
        <begin position="338"/>
        <end position="367"/>
    </location>
</feature>
<feature type="region of interest" description="Disordered" evidence="1">
    <location>
        <begin position="36"/>
        <end position="67"/>
    </location>
</feature>
<feature type="compositionally biased region" description="Basic and acidic residues" evidence="1">
    <location>
        <begin position="571"/>
        <end position="582"/>
    </location>
</feature>
<dbReference type="InterPro" id="IPR040248">
    <property type="entry name" value="RRBP1"/>
</dbReference>
<dbReference type="OrthoDB" id="5875463at2759"/>
<evidence type="ECO:0000256" key="1">
    <source>
        <dbReference type="SAM" id="MobiDB-lite"/>
    </source>
</evidence>
<feature type="compositionally biased region" description="Polar residues" evidence="1">
    <location>
        <begin position="379"/>
        <end position="396"/>
    </location>
</feature>
<name>A0A7J7JFP1_BUGNE</name>
<evidence type="ECO:0008006" key="4">
    <source>
        <dbReference type="Google" id="ProtNLM"/>
    </source>
</evidence>
<feature type="region of interest" description="Disordered" evidence="1">
    <location>
        <begin position="1"/>
        <end position="21"/>
    </location>
</feature>
<organism evidence="2 3">
    <name type="scientific">Bugula neritina</name>
    <name type="common">Brown bryozoan</name>
    <name type="synonym">Sertularia neritina</name>
    <dbReference type="NCBI Taxonomy" id="10212"/>
    <lineage>
        <taxon>Eukaryota</taxon>
        <taxon>Metazoa</taxon>
        <taxon>Spiralia</taxon>
        <taxon>Lophotrochozoa</taxon>
        <taxon>Bryozoa</taxon>
        <taxon>Gymnolaemata</taxon>
        <taxon>Cheilostomatida</taxon>
        <taxon>Flustrina</taxon>
        <taxon>Buguloidea</taxon>
        <taxon>Bugulidae</taxon>
        <taxon>Bugula</taxon>
    </lineage>
</organism>
<reference evidence="2" key="1">
    <citation type="submission" date="2020-06" db="EMBL/GenBank/DDBJ databases">
        <title>Draft genome of Bugula neritina, a colonial animal packing powerful symbionts and potential medicines.</title>
        <authorList>
            <person name="Rayko M."/>
        </authorList>
    </citation>
    <scope>NUCLEOTIDE SEQUENCE [LARGE SCALE GENOMIC DNA]</scope>
    <source>
        <strain evidence="2">Kwan_BN1</strain>
    </source>
</reference>
<dbReference type="Gene3D" id="1.20.5.1700">
    <property type="match status" value="1"/>
</dbReference>
<gene>
    <name evidence="2" type="ORF">EB796_017275</name>
</gene>
<dbReference type="PANTHER" id="PTHR18939">
    <property type="entry name" value="RIBOSOME BINDING PROTEIN-1"/>
    <property type="match status" value="1"/>
</dbReference>
<proteinExistence type="predicted"/>